<organism evidence="2 3">
    <name type="scientific">Austropuccinia psidii MF-1</name>
    <dbReference type="NCBI Taxonomy" id="1389203"/>
    <lineage>
        <taxon>Eukaryota</taxon>
        <taxon>Fungi</taxon>
        <taxon>Dikarya</taxon>
        <taxon>Basidiomycota</taxon>
        <taxon>Pucciniomycotina</taxon>
        <taxon>Pucciniomycetes</taxon>
        <taxon>Pucciniales</taxon>
        <taxon>Sphaerophragmiaceae</taxon>
        <taxon>Austropuccinia</taxon>
    </lineage>
</organism>
<accession>A0A9Q3JYA2</accession>
<name>A0A9Q3JYA2_9BASI</name>
<gene>
    <name evidence="2" type="ORF">O181_109350</name>
</gene>
<keyword evidence="3" id="KW-1185">Reference proteome</keyword>
<dbReference type="OrthoDB" id="8942758at2759"/>
<protein>
    <submittedName>
        <fullName evidence="2">Uncharacterized protein</fullName>
    </submittedName>
</protein>
<feature type="region of interest" description="Disordered" evidence="1">
    <location>
        <begin position="1"/>
        <end position="62"/>
    </location>
</feature>
<dbReference type="AlphaFoldDB" id="A0A9Q3JYA2"/>
<sequence length="121" mass="13481">MDITLELDTRYHDRQKKNSGNKEKKPSVTGSDVSRSPQDSYSKRPHHKNNKKGKQFQISKDKPHAAFVNEGNKLIGSENARRVKAGLCTYCGGNNPIEKCLKIPQKEPGSSRGYPSKQGKA</sequence>
<proteinExistence type="predicted"/>
<feature type="compositionally biased region" description="Basic residues" evidence="1">
    <location>
        <begin position="43"/>
        <end position="54"/>
    </location>
</feature>
<dbReference type="EMBL" id="AVOT02084754">
    <property type="protein sequence ID" value="MBW0569635.1"/>
    <property type="molecule type" value="Genomic_DNA"/>
</dbReference>
<feature type="region of interest" description="Disordered" evidence="1">
    <location>
        <begin position="102"/>
        <end position="121"/>
    </location>
</feature>
<dbReference type="Proteomes" id="UP000765509">
    <property type="component" value="Unassembled WGS sequence"/>
</dbReference>
<evidence type="ECO:0000256" key="1">
    <source>
        <dbReference type="SAM" id="MobiDB-lite"/>
    </source>
</evidence>
<evidence type="ECO:0000313" key="3">
    <source>
        <dbReference type="Proteomes" id="UP000765509"/>
    </source>
</evidence>
<reference evidence="2" key="1">
    <citation type="submission" date="2021-03" db="EMBL/GenBank/DDBJ databases">
        <title>Draft genome sequence of rust myrtle Austropuccinia psidii MF-1, a brazilian biotype.</title>
        <authorList>
            <person name="Quecine M.C."/>
            <person name="Pachon D.M.R."/>
            <person name="Bonatelli M.L."/>
            <person name="Correr F.H."/>
            <person name="Franceschini L.M."/>
            <person name="Leite T.F."/>
            <person name="Margarido G.R.A."/>
            <person name="Almeida C.A."/>
            <person name="Ferrarezi J.A."/>
            <person name="Labate C.A."/>
        </authorList>
    </citation>
    <scope>NUCLEOTIDE SEQUENCE</scope>
    <source>
        <strain evidence="2">MF-1</strain>
    </source>
</reference>
<feature type="compositionally biased region" description="Polar residues" evidence="1">
    <location>
        <begin position="28"/>
        <end position="40"/>
    </location>
</feature>
<evidence type="ECO:0000313" key="2">
    <source>
        <dbReference type="EMBL" id="MBW0569635.1"/>
    </source>
</evidence>
<comment type="caution">
    <text evidence="2">The sequence shown here is derived from an EMBL/GenBank/DDBJ whole genome shotgun (WGS) entry which is preliminary data.</text>
</comment>